<evidence type="ECO:0000313" key="3">
    <source>
        <dbReference type="EMBL" id="KNG77745.1"/>
    </source>
</evidence>
<dbReference type="GO" id="GO:0005829">
    <property type="term" value="C:cytosol"/>
    <property type="evidence" value="ECO:0007669"/>
    <property type="project" value="TreeGrafter"/>
</dbReference>
<dbReference type="GO" id="GO:0070370">
    <property type="term" value="P:cellular heat acclimation"/>
    <property type="evidence" value="ECO:0007669"/>
    <property type="project" value="TreeGrafter"/>
</dbReference>
<sequence>MLNKKNESMNFNEMLKSNENNIRSDKFNNYCTSFNNSAMSLNSTKQNNISLLNNNNNNNKNNNINVKVEPKAGEELEIYVENMLNELKTKMQSLSDNLLNKVDNMEKYLDELENTMMNYTTQNNLQ</sequence>
<dbReference type="Pfam" id="PF06825">
    <property type="entry name" value="HSBP1"/>
    <property type="match status" value="1"/>
</dbReference>
<accession>A0A0L1IEU5</accession>
<proteinExistence type="inferred from homology"/>
<evidence type="ECO:0000256" key="2">
    <source>
        <dbReference type="SAM" id="Coils"/>
    </source>
</evidence>
<dbReference type="FunFam" id="1.20.5.430:FF:000007">
    <property type="entry name" value="Heat shock factor-binding protein 1"/>
    <property type="match status" value="1"/>
</dbReference>
<dbReference type="PANTHER" id="PTHR19424">
    <property type="entry name" value="HEAT SHOCK FACTOR BINDING PROTEIN 1"/>
    <property type="match status" value="1"/>
</dbReference>
<keyword evidence="2" id="KW-0175">Coiled coil</keyword>
<dbReference type="Proteomes" id="UP000054562">
    <property type="component" value="Unassembled WGS sequence"/>
</dbReference>
<dbReference type="PANTHER" id="PTHR19424:SF0">
    <property type="entry name" value="HEAT SHOCK FACTOR BINDING PROTEIN 1"/>
    <property type="match status" value="1"/>
</dbReference>
<dbReference type="OrthoDB" id="4159489at2759"/>
<evidence type="ECO:0000313" key="4">
    <source>
        <dbReference type="Proteomes" id="UP000054562"/>
    </source>
</evidence>
<organism evidence="3 4">
    <name type="scientific">Plasmodium falciparum IGH-CR14</name>
    <dbReference type="NCBI Taxonomy" id="580059"/>
    <lineage>
        <taxon>Eukaryota</taxon>
        <taxon>Sar</taxon>
        <taxon>Alveolata</taxon>
        <taxon>Apicomplexa</taxon>
        <taxon>Aconoidasida</taxon>
        <taxon>Haemosporida</taxon>
        <taxon>Plasmodiidae</taxon>
        <taxon>Plasmodium</taxon>
        <taxon>Plasmodium (Laverania)</taxon>
    </lineage>
</organism>
<evidence type="ECO:0000256" key="1">
    <source>
        <dbReference type="ARBA" id="ARBA00006349"/>
    </source>
</evidence>
<name>A0A0L1IEU5_PLAFA</name>
<dbReference type="InterPro" id="IPR009643">
    <property type="entry name" value="HS1-bd"/>
</dbReference>
<dbReference type="Gene3D" id="1.20.5.430">
    <property type="match status" value="1"/>
</dbReference>
<comment type="similarity">
    <text evidence="1">Belongs to the HSBP1 family.</text>
</comment>
<evidence type="ECO:0008006" key="5">
    <source>
        <dbReference type="Google" id="ProtNLM"/>
    </source>
</evidence>
<dbReference type="EMBL" id="GG665373">
    <property type="protein sequence ID" value="KNG77745.1"/>
    <property type="molecule type" value="Genomic_DNA"/>
</dbReference>
<feature type="coiled-coil region" evidence="2">
    <location>
        <begin position="84"/>
        <end position="122"/>
    </location>
</feature>
<dbReference type="GO" id="GO:0003714">
    <property type="term" value="F:transcription corepressor activity"/>
    <property type="evidence" value="ECO:0007669"/>
    <property type="project" value="InterPro"/>
</dbReference>
<protein>
    <recommendedName>
        <fullName evidence="5">Heat shock factor-binding protein 1</fullName>
    </recommendedName>
</protein>
<reference evidence="4" key="1">
    <citation type="submission" date="2015-07" db="EMBL/GenBank/DDBJ databases">
        <title>Annotation of Plasmodium falciparum IGH-CR14.</title>
        <authorList>
            <consortium name="The Broad Institute Genome Sequencing Platform"/>
            <person name="Volkman S.K."/>
            <person name="Neafsey D.E."/>
            <person name="Dash A.P."/>
            <person name="Chitnis C.E."/>
            <person name="Hartl D.L."/>
            <person name="Young S.K."/>
            <person name="Zeng Q."/>
            <person name="Koehrsen M."/>
            <person name="Alvarado L."/>
            <person name="Berlin A."/>
            <person name="Borenstein D."/>
            <person name="Chapman S.B."/>
            <person name="Chen Z."/>
            <person name="Engels R."/>
            <person name="Freedman E."/>
            <person name="Gellesch M."/>
            <person name="Goldberg J."/>
            <person name="Griggs A."/>
            <person name="Gujja S."/>
            <person name="Heilman E.R."/>
            <person name="Heiman D.I."/>
            <person name="Howarth C."/>
            <person name="Jen D."/>
            <person name="Larson L."/>
            <person name="Mehta T."/>
            <person name="Neiman D."/>
            <person name="Park D."/>
            <person name="Pearson M."/>
            <person name="Roberts A."/>
            <person name="Saif S."/>
            <person name="Shea T."/>
            <person name="Shenoy N."/>
            <person name="Sisk P."/>
            <person name="Stolte C."/>
            <person name="Sykes S."/>
            <person name="Walk T."/>
            <person name="White J."/>
            <person name="Yandava C."/>
            <person name="Haas B."/>
            <person name="Henn M.R."/>
            <person name="Nusbaum C."/>
            <person name="Birren B."/>
        </authorList>
    </citation>
    <scope>NUCLEOTIDE SEQUENCE [LARGE SCALE GENOMIC DNA]</scope>
    <source>
        <strain evidence="4">IGH-CR14</strain>
    </source>
</reference>
<reference evidence="4" key="2">
    <citation type="submission" date="2015-07" db="EMBL/GenBank/DDBJ databases">
        <title>The genome sequence of Plasmodium falciparum IGH-CR14.</title>
        <authorList>
            <consortium name="The Broad Institute Genome Sequencing Platform"/>
            <person name="Volkman S.K."/>
            <person name="Neafsey D.E."/>
            <person name="Dash A.P."/>
            <person name="Chitnis C.E."/>
            <person name="Hartl D.L."/>
            <person name="Young S.K."/>
            <person name="Kodira C.D."/>
            <person name="Zeng Q."/>
            <person name="Koehrsen M."/>
            <person name="Godfrey P."/>
            <person name="Alvarado L."/>
            <person name="Berlin A."/>
            <person name="Borenstein D."/>
            <person name="Chen Z."/>
            <person name="Engels R."/>
            <person name="Freedman E."/>
            <person name="Gellesch M."/>
            <person name="Goldberg J."/>
            <person name="Griggs A."/>
            <person name="Gujja S."/>
            <person name="Heiman D."/>
            <person name="Hepburn T."/>
            <person name="Howarth C."/>
            <person name="Jen D."/>
            <person name="Larson L."/>
            <person name="Lewis B."/>
            <person name="Mehta T."/>
            <person name="Park D."/>
            <person name="Pearson M."/>
            <person name="Roberts A."/>
            <person name="Saif S."/>
            <person name="Shea T."/>
            <person name="Shenoy N."/>
            <person name="Sisk P."/>
            <person name="Stolte C."/>
            <person name="Sykes S."/>
            <person name="Walk T."/>
            <person name="White J."/>
            <person name="Yandava C."/>
            <person name="Wirth D.F."/>
            <person name="Nusbaum C."/>
            <person name="Birren B."/>
        </authorList>
    </citation>
    <scope>NUCLEOTIDE SEQUENCE [LARGE SCALE GENOMIC DNA]</scope>
    <source>
        <strain evidence="4">IGH-CR14</strain>
    </source>
</reference>
<dbReference type="GO" id="GO:0005634">
    <property type="term" value="C:nucleus"/>
    <property type="evidence" value="ECO:0007669"/>
    <property type="project" value="TreeGrafter"/>
</dbReference>
<gene>
    <name evidence="3" type="ORF">PFMG_03959</name>
</gene>
<dbReference type="AlphaFoldDB" id="A0A0L1IEU5"/>